<dbReference type="SUPFAM" id="SSF55811">
    <property type="entry name" value="Nudix"/>
    <property type="match status" value="1"/>
</dbReference>
<gene>
    <name evidence="4" type="ORF">GCM10007916_22110</name>
</gene>
<organism evidence="4 5">
    <name type="scientific">Psychromonas marina</name>
    <dbReference type="NCBI Taxonomy" id="88364"/>
    <lineage>
        <taxon>Bacteria</taxon>
        <taxon>Pseudomonadati</taxon>
        <taxon>Pseudomonadota</taxon>
        <taxon>Gammaproteobacteria</taxon>
        <taxon>Alteromonadales</taxon>
        <taxon>Psychromonadaceae</taxon>
        <taxon>Psychromonas</taxon>
    </lineage>
</organism>
<evidence type="ECO:0000259" key="3">
    <source>
        <dbReference type="PROSITE" id="PS51462"/>
    </source>
</evidence>
<evidence type="ECO:0000256" key="1">
    <source>
        <dbReference type="ARBA" id="ARBA00001946"/>
    </source>
</evidence>
<protein>
    <submittedName>
        <fullName evidence="4">DNA mismatch repair protein MutT</fullName>
    </submittedName>
</protein>
<dbReference type="Proteomes" id="UP001157353">
    <property type="component" value="Unassembled WGS sequence"/>
</dbReference>
<comment type="cofactor">
    <cofactor evidence="1">
        <name>Mg(2+)</name>
        <dbReference type="ChEBI" id="CHEBI:18420"/>
    </cofactor>
</comment>
<dbReference type="InterPro" id="IPR000086">
    <property type="entry name" value="NUDIX_hydrolase_dom"/>
</dbReference>
<accession>A0ABQ6E1C9</accession>
<dbReference type="PROSITE" id="PS51462">
    <property type="entry name" value="NUDIX"/>
    <property type="match status" value="1"/>
</dbReference>
<dbReference type="Gene3D" id="3.90.79.10">
    <property type="entry name" value="Nucleoside Triphosphate Pyrophosphohydrolase"/>
    <property type="match status" value="1"/>
</dbReference>
<dbReference type="CDD" id="cd02883">
    <property type="entry name" value="NUDIX_Hydrolase"/>
    <property type="match status" value="1"/>
</dbReference>
<reference evidence="5" key="1">
    <citation type="journal article" date="2019" name="Int. J. Syst. Evol. Microbiol.">
        <title>The Global Catalogue of Microorganisms (GCM) 10K type strain sequencing project: providing services to taxonomists for standard genome sequencing and annotation.</title>
        <authorList>
            <consortium name="The Broad Institute Genomics Platform"/>
            <consortium name="The Broad Institute Genome Sequencing Center for Infectious Disease"/>
            <person name="Wu L."/>
            <person name="Ma J."/>
        </authorList>
    </citation>
    <scope>NUCLEOTIDE SEQUENCE [LARGE SCALE GENOMIC DNA]</scope>
    <source>
        <strain evidence="5">NBRC 103166</strain>
    </source>
</reference>
<dbReference type="EMBL" id="BSPQ01000010">
    <property type="protein sequence ID" value="GLS91142.1"/>
    <property type="molecule type" value="Genomic_DNA"/>
</dbReference>
<comment type="caution">
    <text evidence="4">The sequence shown here is derived from an EMBL/GenBank/DDBJ whole genome shotgun (WGS) entry which is preliminary data.</text>
</comment>
<sequence>MRLLKSTVHPDIESLKQTSFERIATRAIVLKQDKILLLYTARYDDYTLPGGGVDTGEDIIEGFKRELLEETGAKNIHNIKPFGLYEELRPWYKDDFDIMKMKSYCFSCEIDAQLGETNLEDYEIKNGMKVVWLPIIEAIKHNEKIIAESDKKGMSVERELFLLKLIQKELIPTNQHCLTY</sequence>
<evidence type="ECO:0000256" key="2">
    <source>
        <dbReference type="ARBA" id="ARBA00022801"/>
    </source>
</evidence>
<proteinExistence type="predicted"/>
<name>A0ABQ6E1C9_9GAMM</name>
<dbReference type="PANTHER" id="PTHR43046:SF15">
    <property type="entry name" value="MUTT_NUDIX FAMILY PROTEIN"/>
    <property type="match status" value="1"/>
</dbReference>
<feature type="domain" description="Nudix hydrolase" evidence="3">
    <location>
        <begin position="20"/>
        <end position="158"/>
    </location>
</feature>
<evidence type="ECO:0000313" key="4">
    <source>
        <dbReference type="EMBL" id="GLS91142.1"/>
    </source>
</evidence>
<keyword evidence="5" id="KW-1185">Reference proteome</keyword>
<dbReference type="InterPro" id="IPR015797">
    <property type="entry name" value="NUDIX_hydrolase-like_dom_sf"/>
</dbReference>
<dbReference type="RefSeq" id="WP_284204267.1">
    <property type="nucleotide sequence ID" value="NZ_BSPQ01000010.1"/>
</dbReference>
<keyword evidence="2" id="KW-0378">Hydrolase</keyword>
<dbReference type="InterPro" id="IPR020084">
    <property type="entry name" value="NUDIX_hydrolase_CS"/>
</dbReference>
<evidence type="ECO:0000313" key="5">
    <source>
        <dbReference type="Proteomes" id="UP001157353"/>
    </source>
</evidence>
<dbReference type="PANTHER" id="PTHR43046">
    <property type="entry name" value="GDP-MANNOSE MANNOSYL HYDROLASE"/>
    <property type="match status" value="1"/>
</dbReference>
<dbReference type="Pfam" id="PF00293">
    <property type="entry name" value="NUDIX"/>
    <property type="match status" value="1"/>
</dbReference>
<dbReference type="PROSITE" id="PS00893">
    <property type="entry name" value="NUDIX_BOX"/>
    <property type="match status" value="1"/>
</dbReference>